<comment type="catalytic activity">
    <reaction evidence="1 5 6">
        <text>[protein]-peptidylproline (omega=180) = [protein]-peptidylproline (omega=0)</text>
        <dbReference type="Rhea" id="RHEA:16237"/>
        <dbReference type="Rhea" id="RHEA-COMP:10747"/>
        <dbReference type="Rhea" id="RHEA-COMP:10748"/>
        <dbReference type="ChEBI" id="CHEBI:83833"/>
        <dbReference type="ChEBI" id="CHEBI:83834"/>
        <dbReference type="EC" id="5.2.1.8"/>
    </reaction>
</comment>
<dbReference type="PANTHER" id="PTHR43811:SF57">
    <property type="entry name" value="FKBP-TYPE PEPTIDYL-PROLYL CIS-TRANS ISOMERASE FKPA-RELATED"/>
    <property type="match status" value="1"/>
</dbReference>
<proteinExistence type="inferred from homology"/>
<evidence type="ECO:0000256" key="4">
    <source>
        <dbReference type="ARBA" id="ARBA00023235"/>
    </source>
</evidence>
<comment type="caution">
    <text evidence="9">The sequence shown here is derived from an EMBL/GenBank/DDBJ whole genome shotgun (WGS) entry which is preliminary data.</text>
</comment>
<dbReference type="Gene3D" id="3.10.50.40">
    <property type="match status" value="1"/>
</dbReference>
<dbReference type="Proteomes" id="UP001165423">
    <property type="component" value="Unassembled WGS sequence"/>
</dbReference>
<feature type="chain" id="PRO_5046545851" description="Peptidyl-prolyl cis-trans isomerase" evidence="7">
    <location>
        <begin position="30"/>
        <end position="316"/>
    </location>
</feature>
<dbReference type="Pfam" id="PF01346">
    <property type="entry name" value="FKBP_N"/>
    <property type="match status" value="2"/>
</dbReference>
<evidence type="ECO:0000256" key="2">
    <source>
        <dbReference type="ARBA" id="ARBA00006577"/>
    </source>
</evidence>
<evidence type="ECO:0000256" key="6">
    <source>
        <dbReference type="RuleBase" id="RU003915"/>
    </source>
</evidence>
<dbReference type="PANTHER" id="PTHR43811">
    <property type="entry name" value="FKBP-TYPE PEPTIDYL-PROLYL CIS-TRANS ISOMERASE FKPA"/>
    <property type="match status" value="1"/>
</dbReference>
<name>A0ABT0A1S2_9GAMM</name>
<gene>
    <name evidence="9" type="ORF">MQC88_02925</name>
</gene>
<accession>A0ABT0A1S2</accession>
<evidence type="ECO:0000313" key="10">
    <source>
        <dbReference type="Proteomes" id="UP001165423"/>
    </source>
</evidence>
<keyword evidence="4 5" id="KW-0413">Isomerase</keyword>
<feature type="signal peptide" evidence="7">
    <location>
        <begin position="1"/>
        <end position="29"/>
    </location>
</feature>
<dbReference type="SUPFAM" id="SSF54534">
    <property type="entry name" value="FKBP-like"/>
    <property type="match status" value="1"/>
</dbReference>
<dbReference type="RefSeq" id="WP_243319085.1">
    <property type="nucleotide sequence ID" value="NZ_JALGCL010000001.1"/>
</dbReference>
<protein>
    <recommendedName>
        <fullName evidence="6">Peptidyl-prolyl cis-trans isomerase</fullName>
        <ecNumber evidence="6">5.2.1.8</ecNumber>
    </recommendedName>
</protein>
<evidence type="ECO:0000256" key="7">
    <source>
        <dbReference type="SAM" id="SignalP"/>
    </source>
</evidence>
<keyword evidence="7" id="KW-0732">Signal</keyword>
<reference evidence="9 10" key="1">
    <citation type="submission" date="2022-03" db="EMBL/GenBank/DDBJ databases">
        <title>Luteimonas soily sp. nov., a novel bacterium isolated from the soil.</title>
        <authorList>
            <person name="Zhang X."/>
        </authorList>
    </citation>
    <scope>NUCLEOTIDE SEQUENCE [LARGE SCALE GENOMIC DNA]</scope>
    <source>
        <strain evidence="9 10">50</strain>
    </source>
</reference>
<feature type="domain" description="PPIase FKBP-type" evidence="8">
    <location>
        <begin position="228"/>
        <end position="315"/>
    </location>
</feature>
<dbReference type="EMBL" id="JALGCL010000001">
    <property type="protein sequence ID" value="MCJ0824921.1"/>
    <property type="molecule type" value="Genomic_DNA"/>
</dbReference>
<comment type="similarity">
    <text evidence="2 6">Belongs to the FKBP-type PPIase family.</text>
</comment>
<dbReference type="Pfam" id="PF00254">
    <property type="entry name" value="FKBP_C"/>
    <property type="match status" value="1"/>
</dbReference>
<sequence>MKALVRGSAALLWAAAAVLAVGAVASAMAQDKTTLGSDRDKVSYMVGMDVGKSIAPAGPDLDMAAFQRAVGNAFDGGEPLIAEEKVQPLAQALMQRIAARSGKAPAGGKPPEVSREQVGYLVGADVGRSLAPIKDEIDLAVFAQGVRTVLANGTPLLPQAEADALRSAFSQRIQDKLQAQAEALAGKNKAEGAAFLAKNKAVKGVFTTPSGLQYMVLRQGAGERPMPSDRVRVNYHGTLLDGTVFDSSYERGQPAEFALDQVIPGWTEGVALMPVGGKYRFWIPGELAYGAKGTPGGPIGPNATLVFDVELMAVLR</sequence>
<evidence type="ECO:0000256" key="1">
    <source>
        <dbReference type="ARBA" id="ARBA00000971"/>
    </source>
</evidence>
<keyword evidence="3 5" id="KW-0697">Rotamase</keyword>
<evidence type="ECO:0000259" key="8">
    <source>
        <dbReference type="PROSITE" id="PS50059"/>
    </source>
</evidence>
<keyword evidence="10" id="KW-1185">Reference proteome</keyword>
<evidence type="ECO:0000256" key="3">
    <source>
        <dbReference type="ARBA" id="ARBA00023110"/>
    </source>
</evidence>
<dbReference type="EC" id="5.2.1.8" evidence="6"/>
<dbReference type="InterPro" id="IPR046357">
    <property type="entry name" value="PPIase_dom_sf"/>
</dbReference>
<dbReference type="GO" id="GO:0016853">
    <property type="term" value="F:isomerase activity"/>
    <property type="evidence" value="ECO:0007669"/>
    <property type="project" value="UniProtKB-KW"/>
</dbReference>
<dbReference type="InterPro" id="IPR036944">
    <property type="entry name" value="PPIase_FKBP_N_sf"/>
</dbReference>
<evidence type="ECO:0000256" key="5">
    <source>
        <dbReference type="PROSITE-ProRule" id="PRU00277"/>
    </source>
</evidence>
<dbReference type="PROSITE" id="PS50059">
    <property type="entry name" value="FKBP_PPIASE"/>
    <property type="match status" value="1"/>
</dbReference>
<evidence type="ECO:0000313" key="9">
    <source>
        <dbReference type="EMBL" id="MCJ0824921.1"/>
    </source>
</evidence>
<dbReference type="Gene3D" id="1.10.287.460">
    <property type="entry name" value="Peptidyl-prolyl cis-trans isomerase, FKBP-type, N-terminal domain"/>
    <property type="match status" value="2"/>
</dbReference>
<dbReference type="InterPro" id="IPR000774">
    <property type="entry name" value="PPIase_FKBP_N"/>
</dbReference>
<organism evidence="9 10">
    <name type="scientific">Cognatiluteimonas sedimenti</name>
    <dbReference type="NCBI Taxonomy" id="2927791"/>
    <lineage>
        <taxon>Bacteria</taxon>
        <taxon>Pseudomonadati</taxon>
        <taxon>Pseudomonadota</taxon>
        <taxon>Gammaproteobacteria</taxon>
        <taxon>Lysobacterales</taxon>
        <taxon>Lysobacteraceae</taxon>
        <taxon>Cognatiluteimonas</taxon>
    </lineage>
</organism>
<dbReference type="InterPro" id="IPR001179">
    <property type="entry name" value="PPIase_FKBP_dom"/>
</dbReference>